<dbReference type="Pfam" id="PF01743">
    <property type="entry name" value="PolyA_pol"/>
    <property type="match status" value="1"/>
</dbReference>
<dbReference type="PROSITE" id="PS51371">
    <property type="entry name" value="CBS"/>
    <property type="match status" value="2"/>
</dbReference>
<protein>
    <submittedName>
        <fullName evidence="14">CBS domain-containing protein</fullName>
    </submittedName>
</protein>
<keyword evidence="10 12" id="KW-0694">RNA-binding</keyword>
<dbReference type="RefSeq" id="WP_273843003.1">
    <property type="nucleotide sequence ID" value="NZ_JAQQWT010000006.1"/>
</dbReference>
<dbReference type="Pfam" id="PF01368">
    <property type="entry name" value="DHH"/>
    <property type="match status" value="1"/>
</dbReference>
<keyword evidence="11" id="KW-0129">CBS domain</keyword>
<dbReference type="CDD" id="cd04595">
    <property type="entry name" value="CBS_pair_DHH_polyA_Pol_assoc"/>
    <property type="match status" value="1"/>
</dbReference>
<dbReference type="InterPro" id="IPR003156">
    <property type="entry name" value="DHHA1_dom"/>
</dbReference>
<evidence type="ECO:0000313" key="15">
    <source>
        <dbReference type="Proteomes" id="UP001589833"/>
    </source>
</evidence>
<feature type="domain" description="CBS" evidence="13">
    <location>
        <begin position="313"/>
        <end position="372"/>
    </location>
</feature>
<keyword evidence="8" id="KW-0547">Nucleotide-binding</keyword>
<keyword evidence="7" id="KW-0479">Metal-binding</keyword>
<dbReference type="SUPFAM" id="SSF64182">
    <property type="entry name" value="DHH phosphoesterases"/>
    <property type="match status" value="1"/>
</dbReference>
<feature type="domain" description="CBS" evidence="13">
    <location>
        <begin position="376"/>
        <end position="434"/>
    </location>
</feature>
<evidence type="ECO:0000256" key="5">
    <source>
        <dbReference type="ARBA" id="ARBA00022694"/>
    </source>
</evidence>
<evidence type="ECO:0000256" key="2">
    <source>
        <dbReference type="ARBA" id="ARBA00007265"/>
    </source>
</evidence>
<keyword evidence="15" id="KW-1185">Reference proteome</keyword>
<reference evidence="14 15" key="1">
    <citation type="submission" date="2024-09" db="EMBL/GenBank/DDBJ databases">
        <authorList>
            <person name="Sun Q."/>
            <person name="Mori K."/>
        </authorList>
    </citation>
    <scope>NUCLEOTIDE SEQUENCE [LARGE SCALE GENOMIC DNA]</scope>
    <source>
        <strain evidence="14 15">NCAIM B.02301</strain>
    </source>
</reference>
<comment type="similarity">
    <text evidence="2 12">Belongs to the tRNA nucleotidyltransferase/poly(A) polymerase family.</text>
</comment>
<evidence type="ECO:0000313" key="14">
    <source>
        <dbReference type="EMBL" id="MFC0557699.1"/>
    </source>
</evidence>
<comment type="cofactor">
    <cofactor evidence="1">
        <name>Mg(2+)</name>
        <dbReference type="ChEBI" id="CHEBI:18420"/>
    </cofactor>
</comment>
<dbReference type="SUPFAM" id="SSF81891">
    <property type="entry name" value="Poly A polymerase C-terminal region-like"/>
    <property type="match status" value="1"/>
</dbReference>
<dbReference type="InterPro" id="IPR052390">
    <property type="entry name" value="tRNA_nt/polyA_polymerase"/>
</dbReference>
<dbReference type="Pfam" id="PF02272">
    <property type="entry name" value="DHHA1"/>
    <property type="match status" value="1"/>
</dbReference>
<dbReference type="Gene3D" id="3.10.310.30">
    <property type="match status" value="1"/>
</dbReference>
<dbReference type="Gene3D" id="3.10.580.10">
    <property type="entry name" value="CBS-domain"/>
    <property type="match status" value="2"/>
</dbReference>
<keyword evidence="5" id="KW-0819">tRNA processing</keyword>
<keyword evidence="9" id="KW-0460">Magnesium</keyword>
<dbReference type="Pfam" id="PF00571">
    <property type="entry name" value="CBS"/>
    <property type="match status" value="2"/>
</dbReference>
<dbReference type="Gene3D" id="3.30.460.10">
    <property type="entry name" value="Beta Polymerase, domain 2"/>
    <property type="match status" value="1"/>
</dbReference>
<dbReference type="Gene3D" id="1.10.3090.10">
    <property type="entry name" value="cca-adding enzyme, domain 2"/>
    <property type="match status" value="1"/>
</dbReference>
<organism evidence="14 15">
    <name type="scientific">Halalkalibacter alkalisediminis</name>
    <dbReference type="NCBI Taxonomy" id="935616"/>
    <lineage>
        <taxon>Bacteria</taxon>
        <taxon>Bacillati</taxon>
        <taxon>Bacillota</taxon>
        <taxon>Bacilli</taxon>
        <taxon>Bacillales</taxon>
        <taxon>Bacillaceae</taxon>
        <taxon>Halalkalibacter</taxon>
    </lineage>
</organism>
<dbReference type="EMBL" id="JBHLTR010000003">
    <property type="protein sequence ID" value="MFC0557699.1"/>
    <property type="molecule type" value="Genomic_DNA"/>
</dbReference>
<dbReference type="SMART" id="SM00116">
    <property type="entry name" value="CBS"/>
    <property type="match status" value="2"/>
</dbReference>
<evidence type="ECO:0000256" key="7">
    <source>
        <dbReference type="ARBA" id="ARBA00022723"/>
    </source>
</evidence>
<dbReference type="InterPro" id="IPR001667">
    <property type="entry name" value="DDH_dom"/>
</dbReference>
<comment type="caution">
    <text evidence="14">The sequence shown here is derived from an EMBL/GenBank/DDBJ whole genome shotgun (WGS) entry which is preliminary data.</text>
</comment>
<keyword evidence="6" id="KW-0548">Nucleotidyltransferase</keyword>
<keyword evidence="3" id="KW-0820">tRNA-binding</keyword>
<dbReference type="InterPro" id="IPR043519">
    <property type="entry name" value="NT_sf"/>
</dbReference>
<dbReference type="Gene3D" id="3.90.1640.10">
    <property type="entry name" value="inorganic pyrophosphatase (n-terminal core)"/>
    <property type="match status" value="1"/>
</dbReference>
<sequence>MEVIVSHVNLDFDGLACLLAAKKLHPNAKVALTDKQHPTVKSFLAIYRDQLAFSSYENIDWKKLKKLILVDVASVKRTGIPLPSISTEVETIVYDHHSPKDDDLTTGIRYIKNYGAAITLLFDHIMEQGLSISPFEATLFGLGLYTDTGNFTFQQTTARDLHVASILRELQMDVTLIDRFQEQVLTAAEKQLLHVLLTNGEEKVINGITMFVTSHEQSSYIGGLATITRKVLESTGVDAVISIVKMKDHVYVVARSSSERVDFRSLMENLGGGGHSQAASATVKKTALLDVKKTVQTSLNQLIRKAITAADIMSFPVKSVSPNDSINSVLEQMYQYGHTGFPVLNEQNELIGVISRRDVDKATHHGLGHAPVKGYMTTQLVVLSPTTSLETIQETMMKHNIGRIPIVNEEKQVVGILSRTNVIEQLHKQTNHEEEPVLQTIKKQLSPDIYKLLIDIGTLADEQQISAFLIGGVVRDFLLERPNEDIDIVVEDDGILFADLLSKKIGGDVKTHEKFGTATWTTPSGLKLDIVTCRTEYYDSPGTLPIVRPSNLREDLRRRDFTINAMALQINRTHFGTLIDFFQGQEDIKKKKIRILHTLSFIEDPTRIIRAVRFAIRFNYKLAEQTYHLAIDACSMLKQVSSTRFLHEMDLLIKENSIIPGVQLLNDIGVWKSLFDLQVKEHQMASIKRLESYHFQDPFSYLIALLYKQKAWKHQIKRYAITTKQQQLVKQLEEMAKTVLPSNITLSELHLRFATFKEENLLLFALLIQHKKLEQYIVKRQNLNPLLTGEDLIEQGIKPGPKFSEILHQLTCLQLDQKLLTKKEAIDWLLQTKF</sequence>
<evidence type="ECO:0000256" key="1">
    <source>
        <dbReference type="ARBA" id="ARBA00001946"/>
    </source>
</evidence>
<evidence type="ECO:0000256" key="12">
    <source>
        <dbReference type="RuleBase" id="RU003953"/>
    </source>
</evidence>
<dbReference type="SUPFAM" id="SSF81301">
    <property type="entry name" value="Nucleotidyltransferase"/>
    <property type="match status" value="1"/>
</dbReference>
<accession>A0ABV6NAA8</accession>
<dbReference type="PANTHER" id="PTHR47788">
    <property type="entry name" value="POLYA POLYMERASE"/>
    <property type="match status" value="1"/>
</dbReference>
<dbReference type="InterPro" id="IPR002646">
    <property type="entry name" value="PolA_pol_head_dom"/>
</dbReference>
<gene>
    <name evidence="14" type="ORF">ACFFH4_01360</name>
</gene>
<dbReference type="InterPro" id="IPR046342">
    <property type="entry name" value="CBS_dom_sf"/>
</dbReference>
<evidence type="ECO:0000256" key="11">
    <source>
        <dbReference type="PROSITE-ProRule" id="PRU00703"/>
    </source>
</evidence>
<proteinExistence type="inferred from homology"/>
<dbReference type="CDD" id="cd05398">
    <property type="entry name" value="NT_ClassII-CCAase"/>
    <property type="match status" value="1"/>
</dbReference>
<evidence type="ECO:0000256" key="10">
    <source>
        <dbReference type="ARBA" id="ARBA00022884"/>
    </source>
</evidence>
<evidence type="ECO:0000259" key="13">
    <source>
        <dbReference type="PROSITE" id="PS51371"/>
    </source>
</evidence>
<name>A0ABV6NAA8_9BACI</name>
<evidence type="ECO:0000256" key="6">
    <source>
        <dbReference type="ARBA" id="ARBA00022695"/>
    </source>
</evidence>
<keyword evidence="4 12" id="KW-0808">Transferase</keyword>
<evidence type="ECO:0000256" key="8">
    <source>
        <dbReference type="ARBA" id="ARBA00022741"/>
    </source>
</evidence>
<dbReference type="Proteomes" id="UP001589833">
    <property type="component" value="Unassembled WGS sequence"/>
</dbReference>
<evidence type="ECO:0000256" key="9">
    <source>
        <dbReference type="ARBA" id="ARBA00022842"/>
    </source>
</evidence>
<evidence type="ECO:0000256" key="4">
    <source>
        <dbReference type="ARBA" id="ARBA00022679"/>
    </source>
</evidence>
<dbReference type="SUPFAM" id="SSF54631">
    <property type="entry name" value="CBS-domain pair"/>
    <property type="match status" value="1"/>
</dbReference>
<dbReference type="PANTHER" id="PTHR47788:SF1">
    <property type="entry name" value="A-ADDING TRNA NUCLEOTIDYLTRANSFERASE"/>
    <property type="match status" value="1"/>
</dbReference>
<dbReference type="InterPro" id="IPR000644">
    <property type="entry name" value="CBS_dom"/>
</dbReference>
<evidence type="ECO:0000256" key="3">
    <source>
        <dbReference type="ARBA" id="ARBA00022555"/>
    </source>
</evidence>
<dbReference type="InterPro" id="IPR038763">
    <property type="entry name" value="DHH_sf"/>
</dbReference>